<evidence type="ECO:0000256" key="1">
    <source>
        <dbReference type="ARBA" id="ARBA00022801"/>
    </source>
</evidence>
<accession>A0ABP7ZDR7</accession>
<dbReference type="PANTHER" id="PTHR43540:SF1">
    <property type="entry name" value="ISOCHORISMATASE HYDROLASE"/>
    <property type="match status" value="1"/>
</dbReference>
<dbReference type="InterPro" id="IPR036380">
    <property type="entry name" value="Isochorismatase-like_sf"/>
</dbReference>
<reference evidence="3" key="1">
    <citation type="journal article" date="2014" name="Int. J. Syst. Evol. Microbiol.">
        <title>Complete genome of a new Firmicutes species belonging to the dominant human colonic microbiota ('Ruminococcus bicirculans') reveals two chromosomes and a selective capacity to utilize plant glucans.</title>
        <authorList>
            <consortium name="NISC Comparative Sequencing Program"/>
            <person name="Wegmann U."/>
            <person name="Louis P."/>
            <person name="Goesmann A."/>
            <person name="Henrissat B."/>
            <person name="Duncan S.H."/>
            <person name="Flint H.J."/>
        </authorList>
    </citation>
    <scope>NUCLEOTIDE SEQUENCE</scope>
    <source>
        <strain evidence="3">JCM 17590</strain>
    </source>
</reference>
<dbReference type="RefSeq" id="WP_344789925.1">
    <property type="nucleotide sequence ID" value="NZ_BAABBV010000001.1"/>
</dbReference>
<evidence type="ECO:0000313" key="3">
    <source>
        <dbReference type="EMBL" id="GAA4154656.1"/>
    </source>
</evidence>
<dbReference type="InterPro" id="IPR050272">
    <property type="entry name" value="Isochorismatase-like_hydrls"/>
</dbReference>
<keyword evidence="4" id="KW-1185">Reference proteome</keyword>
<sequence>MTKRVWDDFLSERDKAHLAIVGEGKRVGFGERPAVLMVDNYEGVFSEPGVDILDAVRTKPGSIGAEAHEAADRIATLLEHARAAGIPVIHVTGMHGNNMPGWNPSIHAGDARGVITPEKAGAGDKYRIVEKCAPIEGEVVFQKTAPSAFFGTPLQSLLNFLDVDTLIVGGEAASGCVRASAVDAASYRYRVIVAEECVYDRHEASRAINLFDLHQKYADVLSTDAVIAWIDSYNRATAAA</sequence>
<gene>
    <name evidence="3" type="ORF">GCM10022286_02520</name>
</gene>
<dbReference type="InterPro" id="IPR000868">
    <property type="entry name" value="Isochorismatase-like_dom"/>
</dbReference>
<protein>
    <submittedName>
        <fullName evidence="3">Isochorismatase family protein</fullName>
    </submittedName>
</protein>
<evidence type="ECO:0000259" key="2">
    <source>
        <dbReference type="Pfam" id="PF00857"/>
    </source>
</evidence>
<dbReference type="PANTHER" id="PTHR43540">
    <property type="entry name" value="PEROXYUREIDOACRYLATE/UREIDOACRYLATE AMIDOHYDROLASE-RELATED"/>
    <property type="match status" value="1"/>
</dbReference>
<reference evidence="3" key="2">
    <citation type="submission" date="2023-12" db="EMBL/GenBank/DDBJ databases">
        <authorList>
            <person name="Sun Q."/>
            <person name="Inoue M."/>
        </authorList>
    </citation>
    <scope>NUCLEOTIDE SEQUENCE</scope>
    <source>
        <strain evidence="3">JCM 17590</strain>
    </source>
</reference>
<comment type="caution">
    <text evidence="3">The sequence shown here is derived from an EMBL/GenBank/DDBJ whole genome shotgun (WGS) entry which is preliminary data.</text>
</comment>
<feature type="domain" description="Isochorismatase-like" evidence="2">
    <location>
        <begin position="58"/>
        <end position="224"/>
    </location>
</feature>
<organism evidence="3 4">
    <name type="scientific">Gryllotalpicola daejeonensis</name>
    <dbReference type="NCBI Taxonomy" id="993087"/>
    <lineage>
        <taxon>Bacteria</taxon>
        <taxon>Bacillati</taxon>
        <taxon>Actinomycetota</taxon>
        <taxon>Actinomycetes</taxon>
        <taxon>Micrococcales</taxon>
        <taxon>Microbacteriaceae</taxon>
        <taxon>Gryllotalpicola</taxon>
    </lineage>
</organism>
<dbReference type="Proteomes" id="UP001415169">
    <property type="component" value="Unassembled WGS sequence"/>
</dbReference>
<proteinExistence type="predicted"/>
<dbReference type="EMBL" id="BAABBV010000001">
    <property type="protein sequence ID" value="GAA4154656.1"/>
    <property type="molecule type" value="Genomic_DNA"/>
</dbReference>
<dbReference type="Gene3D" id="3.40.50.850">
    <property type="entry name" value="Isochorismatase-like"/>
    <property type="match status" value="1"/>
</dbReference>
<evidence type="ECO:0000313" key="4">
    <source>
        <dbReference type="Proteomes" id="UP001415169"/>
    </source>
</evidence>
<dbReference type="Pfam" id="PF00857">
    <property type="entry name" value="Isochorismatase"/>
    <property type="match status" value="1"/>
</dbReference>
<dbReference type="SUPFAM" id="SSF52499">
    <property type="entry name" value="Isochorismatase-like hydrolases"/>
    <property type="match status" value="1"/>
</dbReference>
<keyword evidence="1" id="KW-0378">Hydrolase</keyword>
<name>A0ABP7ZDR7_9MICO</name>